<proteinExistence type="predicted"/>
<evidence type="ECO:0000313" key="1">
    <source>
        <dbReference type="EMBL" id="SFX24929.1"/>
    </source>
</evidence>
<accession>A0A1K1VIC7</accession>
<name>A0A1K1VIC7_9GAMM</name>
<sequence length="170" mass="19982">MTIPNYASDEFAQMVGNKTFCGPNAWKRLMTWLEVDESFKLFMKDWLEYIAPTYHSEIKDKNLPNISGLLEEHFENLYPAFFILRLVQIADINRQKWIFTSLSEKQQQILYEWIHDSELDAEKGRITDHWLDGINPELVSYNGTPIFSSVKSEIFTALSIISNQTKKRLR</sequence>
<dbReference type="Proteomes" id="UP000182350">
    <property type="component" value="Unassembled WGS sequence"/>
</dbReference>
<dbReference type="AlphaFoldDB" id="A0A1K1VIC7"/>
<gene>
    <name evidence="1" type="ORF">SAMN02745752_01007</name>
</gene>
<dbReference type="OrthoDB" id="6119051at2"/>
<dbReference type="RefSeq" id="WP_072325223.1">
    <property type="nucleotide sequence ID" value="NZ_FPJW01000002.1"/>
</dbReference>
<reference evidence="1 2" key="1">
    <citation type="submission" date="2016-11" db="EMBL/GenBank/DDBJ databases">
        <authorList>
            <person name="Jaros S."/>
            <person name="Januszkiewicz K."/>
            <person name="Wedrychowicz H."/>
        </authorList>
    </citation>
    <scope>NUCLEOTIDE SEQUENCE [LARGE SCALE GENOMIC DNA]</scope>
    <source>
        <strain evidence="1 2">DSM 21637</strain>
    </source>
</reference>
<dbReference type="EMBL" id="FPJW01000002">
    <property type="protein sequence ID" value="SFX24929.1"/>
    <property type="molecule type" value="Genomic_DNA"/>
</dbReference>
<organism evidence="1 2">
    <name type="scientific">Marinospirillum alkaliphilum DSM 21637</name>
    <dbReference type="NCBI Taxonomy" id="1122209"/>
    <lineage>
        <taxon>Bacteria</taxon>
        <taxon>Pseudomonadati</taxon>
        <taxon>Pseudomonadota</taxon>
        <taxon>Gammaproteobacteria</taxon>
        <taxon>Oceanospirillales</taxon>
        <taxon>Oceanospirillaceae</taxon>
        <taxon>Marinospirillum</taxon>
    </lineage>
</organism>
<protein>
    <submittedName>
        <fullName evidence="1">Uncharacterized protein</fullName>
    </submittedName>
</protein>
<keyword evidence="2" id="KW-1185">Reference proteome</keyword>
<evidence type="ECO:0000313" key="2">
    <source>
        <dbReference type="Proteomes" id="UP000182350"/>
    </source>
</evidence>
<dbReference type="STRING" id="1122209.SAMN02745752_01007"/>